<protein>
    <submittedName>
        <fullName evidence="3">SDR family NAD(P)-dependent oxidoreductase</fullName>
    </submittedName>
</protein>
<keyword evidence="2" id="KW-0560">Oxidoreductase</keyword>
<organism evidence="3 4">
    <name type="scientific">Parathalassolituus penaei</name>
    <dbReference type="NCBI Taxonomy" id="2997323"/>
    <lineage>
        <taxon>Bacteria</taxon>
        <taxon>Pseudomonadati</taxon>
        <taxon>Pseudomonadota</taxon>
        <taxon>Gammaproteobacteria</taxon>
        <taxon>Oceanospirillales</taxon>
        <taxon>Oceanospirillaceae</taxon>
        <taxon>Parathalassolituus</taxon>
    </lineage>
</organism>
<dbReference type="GO" id="GO:0016491">
    <property type="term" value="F:oxidoreductase activity"/>
    <property type="evidence" value="ECO:0007669"/>
    <property type="project" value="UniProtKB-KW"/>
</dbReference>
<proteinExistence type="inferred from homology"/>
<dbReference type="SUPFAM" id="SSF51735">
    <property type="entry name" value="NAD(P)-binding Rossmann-fold domains"/>
    <property type="match status" value="1"/>
</dbReference>
<comment type="similarity">
    <text evidence="1">Belongs to the short-chain dehydrogenases/reductases (SDR) family.</text>
</comment>
<dbReference type="GO" id="GO:0016020">
    <property type="term" value="C:membrane"/>
    <property type="evidence" value="ECO:0007669"/>
    <property type="project" value="TreeGrafter"/>
</dbReference>
<dbReference type="Proteomes" id="UP001150830">
    <property type="component" value="Unassembled WGS sequence"/>
</dbReference>
<comment type="caution">
    <text evidence="3">The sequence shown here is derived from an EMBL/GenBank/DDBJ whole genome shotgun (WGS) entry which is preliminary data.</text>
</comment>
<sequence>MRPYYGKQVWIIGASSGIGEALARELAAQGARLVLSARRQDKLDDLNESLGGGHRVFPLDAGNPQSLVEAVAAIEAAGETLHSMIFMAAYYSVDQRHGKDIAFINRIISVNLGGAFNAVHAVTGLFKRQRFGQIALCASVAGYRGLPYGQPYCATKAALINYAESLKIELEDDGIDVKVINPGFVKTPLTDKNKFTMPMIIPAEEAARILADELLSKRFEIHFPKRFTWLMKVIDVLPRWAYFPLARFMKKAQ</sequence>
<evidence type="ECO:0000256" key="1">
    <source>
        <dbReference type="ARBA" id="ARBA00006484"/>
    </source>
</evidence>
<reference evidence="3" key="1">
    <citation type="submission" date="2022-11" db="EMBL/GenBank/DDBJ databases">
        <title>Parathalassolutuus dongxingensis gen. nov., sp. nov., a novel member of family Oceanospirillaceae isolated from a coastal shrimp pond in Guangxi, China.</title>
        <authorList>
            <person name="Chen H."/>
        </authorList>
    </citation>
    <scope>NUCLEOTIDE SEQUENCE</scope>
    <source>
        <strain evidence="3">G-43</strain>
    </source>
</reference>
<dbReference type="Gene3D" id="3.40.50.720">
    <property type="entry name" value="NAD(P)-binding Rossmann-like Domain"/>
    <property type="match status" value="1"/>
</dbReference>
<evidence type="ECO:0000313" key="3">
    <source>
        <dbReference type="EMBL" id="MCY0964055.1"/>
    </source>
</evidence>
<dbReference type="PANTHER" id="PTHR44196">
    <property type="entry name" value="DEHYDROGENASE/REDUCTASE SDR FAMILY MEMBER 7B"/>
    <property type="match status" value="1"/>
</dbReference>
<dbReference type="AlphaFoldDB" id="A0A9X3IRB3"/>
<dbReference type="RefSeq" id="WP_283172273.1">
    <property type="nucleotide sequence ID" value="NZ_JAPNOA010000009.1"/>
</dbReference>
<dbReference type="PRINTS" id="PR00081">
    <property type="entry name" value="GDHRDH"/>
</dbReference>
<name>A0A9X3IRB3_9GAMM</name>
<dbReference type="Pfam" id="PF00106">
    <property type="entry name" value="adh_short"/>
    <property type="match status" value="1"/>
</dbReference>
<evidence type="ECO:0000256" key="2">
    <source>
        <dbReference type="ARBA" id="ARBA00023002"/>
    </source>
</evidence>
<dbReference type="EMBL" id="JAPNOA010000009">
    <property type="protein sequence ID" value="MCY0964055.1"/>
    <property type="molecule type" value="Genomic_DNA"/>
</dbReference>
<dbReference type="InterPro" id="IPR002347">
    <property type="entry name" value="SDR_fam"/>
</dbReference>
<accession>A0A9X3IRB3</accession>
<dbReference type="InterPro" id="IPR036291">
    <property type="entry name" value="NAD(P)-bd_dom_sf"/>
</dbReference>
<dbReference type="PANTHER" id="PTHR44196:SF1">
    <property type="entry name" value="DEHYDROGENASE_REDUCTASE SDR FAMILY MEMBER 7B"/>
    <property type="match status" value="1"/>
</dbReference>
<keyword evidence="4" id="KW-1185">Reference proteome</keyword>
<gene>
    <name evidence="3" type="ORF">OUO13_02545</name>
</gene>
<evidence type="ECO:0000313" key="4">
    <source>
        <dbReference type="Proteomes" id="UP001150830"/>
    </source>
</evidence>